<evidence type="ECO:0000313" key="1">
    <source>
        <dbReference type="EMBL" id="OAD41635.1"/>
    </source>
</evidence>
<proteinExistence type="predicted"/>
<accession>A0ABX2U671</accession>
<name>A0ABX2U671_9BURK</name>
<organism evidence="1 2">
    <name type="scientific">Hydrogenophaga crassostreae</name>
    <dbReference type="NCBI Taxonomy" id="1763535"/>
    <lineage>
        <taxon>Bacteria</taxon>
        <taxon>Pseudomonadati</taxon>
        <taxon>Pseudomonadota</taxon>
        <taxon>Betaproteobacteria</taxon>
        <taxon>Burkholderiales</taxon>
        <taxon>Comamonadaceae</taxon>
        <taxon>Hydrogenophaga</taxon>
    </lineage>
</organism>
<keyword evidence="2" id="KW-1185">Reference proteome</keyword>
<dbReference type="RefSeq" id="WP_082876875.1">
    <property type="nucleotide sequence ID" value="NZ_CP017476.1"/>
</dbReference>
<gene>
    <name evidence="1" type="ORF">LPB72_09920</name>
</gene>
<reference evidence="1 2" key="1">
    <citation type="submission" date="2016-02" db="EMBL/GenBank/DDBJ databases">
        <title>Draft genome sequence of Hydrogenophaga sp. LPB0072.</title>
        <authorList>
            <person name="Shin S.-K."/>
            <person name="Yi H."/>
        </authorList>
    </citation>
    <scope>NUCLEOTIDE SEQUENCE [LARGE SCALE GENOMIC DNA]</scope>
    <source>
        <strain evidence="1 2">LPB0072</strain>
    </source>
</reference>
<evidence type="ECO:0000313" key="2">
    <source>
        <dbReference type="Proteomes" id="UP000185657"/>
    </source>
</evidence>
<dbReference type="Proteomes" id="UP000185657">
    <property type="component" value="Unassembled WGS sequence"/>
</dbReference>
<comment type="caution">
    <text evidence="1">The sequence shown here is derived from an EMBL/GenBank/DDBJ whole genome shotgun (WGS) entry which is preliminary data.</text>
</comment>
<dbReference type="EMBL" id="LVWD01000013">
    <property type="protein sequence ID" value="OAD41635.1"/>
    <property type="molecule type" value="Genomic_DNA"/>
</dbReference>
<protein>
    <submittedName>
        <fullName evidence="1">Uncharacterized protein</fullName>
    </submittedName>
</protein>
<sequence>MNMQVDLTPSWGEVGTVVRRLAMSGEYVALRKIWPEAAKAFAAAQALQEVLPSLTDNQKLLVNKAMALEMSKQRC</sequence>